<dbReference type="STRING" id="240427.AYR62_01515"/>
<keyword evidence="2" id="KW-1133">Transmembrane helix</keyword>
<comment type="similarity">
    <text evidence="1">Belongs to the LytR/CpsA/Psr (LCP) family.</text>
</comment>
<evidence type="ECO:0000256" key="2">
    <source>
        <dbReference type="SAM" id="Phobius"/>
    </source>
</evidence>
<feature type="transmembrane region" description="Helical" evidence="2">
    <location>
        <begin position="16"/>
        <end position="37"/>
    </location>
</feature>
<dbReference type="Proteomes" id="UP000093267">
    <property type="component" value="Chromosome"/>
</dbReference>
<evidence type="ECO:0000313" key="4">
    <source>
        <dbReference type="EMBL" id="ANZ65931.1"/>
    </source>
</evidence>
<dbReference type="InterPro" id="IPR050922">
    <property type="entry name" value="LytR/CpsA/Psr_CW_biosynth"/>
</dbReference>
<evidence type="ECO:0000313" key="5">
    <source>
        <dbReference type="Proteomes" id="UP000093267"/>
    </source>
</evidence>
<dbReference type="InterPro" id="IPR004474">
    <property type="entry name" value="LytR_CpsA_psr"/>
</dbReference>
<dbReference type="Gene3D" id="3.40.630.190">
    <property type="entry name" value="LCP protein"/>
    <property type="match status" value="1"/>
</dbReference>
<evidence type="ECO:0000259" key="3">
    <source>
        <dbReference type="PROSITE" id="PS50943"/>
    </source>
</evidence>
<evidence type="ECO:0000256" key="1">
    <source>
        <dbReference type="ARBA" id="ARBA00006068"/>
    </source>
</evidence>
<dbReference type="OrthoDB" id="27330at2"/>
<accession>A0A1B2IV82</accession>
<dbReference type="PANTHER" id="PTHR33392">
    <property type="entry name" value="POLYISOPRENYL-TEICHOIC ACID--PEPTIDOGLYCAN TEICHOIC ACID TRANSFERASE TAGU"/>
    <property type="match status" value="1"/>
</dbReference>
<proteinExistence type="inferred from homology"/>
<dbReference type="PANTHER" id="PTHR33392:SF6">
    <property type="entry name" value="POLYISOPRENYL-TEICHOIC ACID--PEPTIDOGLYCAN TEICHOIC ACID TRANSFERASE TAGU"/>
    <property type="match status" value="1"/>
</dbReference>
<dbReference type="PROSITE" id="PS50943">
    <property type="entry name" value="HTH_CROC1"/>
    <property type="match status" value="1"/>
</dbReference>
<keyword evidence="2" id="KW-0472">Membrane</keyword>
<dbReference type="AlphaFoldDB" id="A0A1B2IV82"/>
<dbReference type="Pfam" id="PF03816">
    <property type="entry name" value="LytR_cpsA_psr"/>
    <property type="match status" value="1"/>
</dbReference>
<organism evidence="4 5">
    <name type="scientific">Secundilactobacillus paracollinoides</name>
    <dbReference type="NCBI Taxonomy" id="240427"/>
    <lineage>
        <taxon>Bacteria</taxon>
        <taxon>Bacillati</taxon>
        <taxon>Bacillota</taxon>
        <taxon>Bacilli</taxon>
        <taxon>Lactobacillales</taxon>
        <taxon>Lactobacillaceae</taxon>
        <taxon>Secundilactobacillus</taxon>
    </lineage>
</organism>
<dbReference type="EMBL" id="CP014924">
    <property type="protein sequence ID" value="ANZ65931.1"/>
    <property type="molecule type" value="Genomic_DNA"/>
</dbReference>
<dbReference type="InterPro" id="IPR001387">
    <property type="entry name" value="Cro/C1-type_HTH"/>
</dbReference>
<protein>
    <submittedName>
        <fullName evidence="4">Transcriptional regulator</fullName>
    </submittedName>
</protein>
<dbReference type="NCBIfam" id="TIGR00350">
    <property type="entry name" value="lytR_cpsA_psr"/>
    <property type="match status" value="1"/>
</dbReference>
<keyword evidence="5" id="KW-1185">Reference proteome</keyword>
<reference evidence="4 5" key="1">
    <citation type="submission" date="2016-03" db="EMBL/GenBank/DDBJ databases">
        <title>Pediococcus and Lactobacillus from brewery environment - whole genome sequencing and assembly.</title>
        <authorList>
            <person name="Behr J."/>
            <person name="Geissler A.J."/>
            <person name="Vogel R.F."/>
        </authorList>
    </citation>
    <scope>NUCLEOTIDE SEQUENCE [LARGE SCALE GENOMIC DNA]</scope>
    <source>
        <strain evidence="4 5">TMW 1.1995</strain>
    </source>
</reference>
<dbReference type="RefSeq" id="WP_065911513.1">
    <property type="nucleotide sequence ID" value="NZ_CP014915.1"/>
</dbReference>
<gene>
    <name evidence="4" type="ORF">AYR63_01435</name>
</gene>
<dbReference type="KEGG" id="lpd:AYR62_01515"/>
<sequence length="376" mass="42022">MNNRMDRHRQHKRGRWIALGVVIACLLGIFYGLNTIYRSVSSSLSDSYTKIHEKGGRPADAIIRKGQPISILLMGTDTGALDRTDKGRTDTMMLITVSKTKGIHLVSIPRDTMIAIPGLESTFPQKINSVYTFTNVSDTMSTISKYLNVPVDYFALVNMGGLEKLVDQIGGITVKSPLSFTFSTDTSHETGKNLYQFYKGKTTFRYAKDGVHFKTYHKMNGKAALAFTRMRYEDPRGDYGRTERQRLVIAQLVKQAKNPALLLNKTFMSSISKNLRTNLTTKDMLSLATEYYNPKKKVKAISVNETSLWYEGISFQVMPRLEQQRVTNELRSDLSLTHATTGPVLAGNPDKFTIPQAVSQVLYANTSSNSQAATSN</sequence>
<feature type="domain" description="HTH cro/C1-type" evidence="3">
    <location>
        <begin position="138"/>
        <end position="154"/>
    </location>
</feature>
<name>A0A1B2IV82_9LACO</name>
<keyword evidence="2" id="KW-0812">Transmembrane</keyword>